<organism evidence="1 2">
    <name type="scientific">Brassica carinata</name>
    <name type="common">Ethiopian mustard</name>
    <name type="synonym">Abyssinian cabbage</name>
    <dbReference type="NCBI Taxonomy" id="52824"/>
    <lineage>
        <taxon>Eukaryota</taxon>
        <taxon>Viridiplantae</taxon>
        <taxon>Streptophyta</taxon>
        <taxon>Embryophyta</taxon>
        <taxon>Tracheophyta</taxon>
        <taxon>Spermatophyta</taxon>
        <taxon>Magnoliopsida</taxon>
        <taxon>eudicotyledons</taxon>
        <taxon>Gunneridae</taxon>
        <taxon>Pentapetalae</taxon>
        <taxon>rosids</taxon>
        <taxon>malvids</taxon>
        <taxon>Brassicales</taxon>
        <taxon>Brassicaceae</taxon>
        <taxon>Brassiceae</taxon>
        <taxon>Brassica</taxon>
    </lineage>
</organism>
<name>A0A8X7WDJ9_BRACI</name>
<dbReference type="AlphaFoldDB" id="A0A8X7WDJ9"/>
<sequence length="89" mass="10342">MLQTENSHVCSQQKLMALRGNLEELAVPNYQESSQETYPSYQISMFPVELLYSKMGDTFFHQTYATWRVLVVKGFFYGASRFLRTQTDG</sequence>
<proteinExistence type="predicted"/>
<gene>
    <name evidence="1" type="ORF">Bca52824_009201</name>
</gene>
<protein>
    <submittedName>
        <fullName evidence="1">Uncharacterized protein</fullName>
    </submittedName>
</protein>
<reference evidence="1 2" key="1">
    <citation type="submission" date="2020-02" db="EMBL/GenBank/DDBJ databases">
        <authorList>
            <person name="Ma Q."/>
            <person name="Huang Y."/>
            <person name="Song X."/>
            <person name="Pei D."/>
        </authorList>
    </citation>
    <scope>NUCLEOTIDE SEQUENCE [LARGE SCALE GENOMIC DNA]</scope>
    <source>
        <strain evidence="1">Sxm20200214</strain>
        <tissue evidence="1">Leaf</tissue>
    </source>
</reference>
<accession>A0A8X7WDJ9</accession>
<comment type="caution">
    <text evidence="1">The sequence shown here is derived from an EMBL/GenBank/DDBJ whole genome shotgun (WGS) entry which is preliminary data.</text>
</comment>
<evidence type="ECO:0000313" key="2">
    <source>
        <dbReference type="Proteomes" id="UP000886595"/>
    </source>
</evidence>
<keyword evidence="2" id="KW-1185">Reference proteome</keyword>
<dbReference type="EMBL" id="JAAMPC010000002">
    <property type="protein sequence ID" value="KAG2326473.1"/>
    <property type="molecule type" value="Genomic_DNA"/>
</dbReference>
<dbReference type="Proteomes" id="UP000886595">
    <property type="component" value="Unassembled WGS sequence"/>
</dbReference>
<evidence type="ECO:0000313" key="1">
    <source>
        <dbReference type="EMBL" id="KAG2326473.1"/>
    </source>
</evidence>